<reference evidence="3" key="2">
    <citation type="submission" date="2020-09" db="EMBL/GenBank/DDBJ databases">
        <authorList>
            <person name="Sun Q."/>
            <person name="Ohkuma M."/>
        </authorList>
    </citation>
    <scope>NUCLEOTIDE SEQUENCE</scope>
    <source>
        <strain evidence="3">JCM 4815</strain>
    </source>
</reference>
<accession>A0A918Q0G7</accession>
<evidence type="ECO:0000313" key="3">
    <source>
        <dbReference type="EMBL" id="GGZ29650.1"/>
    </source>
</evidence>
<name>A0A918Q0G7_9ACTN</name>
<dbReference type="Proteomes" id="UP000622166">
    <property type="component" value="Unassembled WGS sequence"/>
</dbReference>
<reference evidence="3" key="1">
    <citation type="journal article" date="2014" name="Int. J. Syst. Evol. Microbiol.">
        <title>Complete genome sequence of Corynebacterium casei LMG S-19264T (=DSM 44701T), isolated from a smear-ripened cheese.</title>
        <authorList>
            <consortium name="US DOE Joint Genome Institute (JGI-PGF)"/>
            <person name="Walter F."/>
            <person name="Albersmeier A."/>
            <person name="Kalinowski J."/>
            <person name="Ruckert C."/>
        </authorList>
    </citation>
    <scope>NUCLEOTIDE SEQUENCE</scope>
    <source>
        <strain evidence="3">JCM 4815</strain>
    </source>
</reference>
<dbReference type="EMBL" id="BMVW01000014">
    <property type="protein sequence ID" value="GGZ29650.1"/>
    <property type="molecule type" value="Genomic_DNA"/>
</dbReference>
<proteinExistence type="predicted"/>
<keyword evidence="4" id="KW-1185">Reference proteome</keyword>
<feature type="region of interest" description="Disordered" evidence="1">
    <location>
        <begin position="60"/>
        <end position="99"/>
    </location>
</feature>
<dbReference type="InterPro" id="IPR049052">
    <property type="entry name" value="nSTAND1"/>
</dbReference>
<dbReference type="Pfam" id="PF20703">
    <property type="entry name" value="nSTAND1"/>
    <property type="match status" value="1"/>
</dbReference>
<feature type="compositionally biased region" description="Low complexity" evidence="1">
    <location>
        <begin position="1"/>
        <end position="13"/>
    </location>
</feature>
<gene>
    <name evidence="3" type="ORF">GCM10010365_57520</name>
</gene>
<evidence type="ECO:0000256" key="1">
    <source>
        <dbReference type="SAM" id="MobiDB-lite"/>
    </source>
</evidence>
<comment type="caution">
    <text evidence="3">The sequence shown here is derived from an EMBL/GenBank/DDBJ whole genome shotgun (WGS) entry which is preliminary data.</text>
</comment>
<dbReference type="RefSeq" id="WP_189864083.1">
    <property type="nucleotide sequence ID" value="NZ_BMVW01000014.1"/>
</dbReference>
<feature type="region of interest" description="Disordered" evidence="1">
    <location>
        <begin position="1"/>
        <end position="22"/>
    </location>
</feature>
<protein>
    <recommendedName>
        <fullName evidence="2">Novel STAND NTPase 1 domain-containing protein</fullName>
    </recommendedName>
</protein>
<evidence type="ECO:0000259" key="2">
    <source>
        <dbReference type="Pfam" id="PF20703"/>
    </source>
</evidence>
<feature type="domain" description="Novel STAND NTPase 1" evidence="2">
    <location>
        <begin position="22"/>
        <end position="62"/>
    </location>
</feature>
<sequence>MSGRAEAALAARPAEADTAKAPYRGLTRYEPADAARFSGRGQLTRDLLDLVRHHRFILTPGPAPSVPTPRRWWPRRTRPGTHTVEHGPPAPIVWSAAHQ</sequence>
<dbReference type="AlphaFoldDB" id="A0A918Q0G7"/>
<organism evidence="3 4">
    <name type="scientific">Streptomyces poonensis</name>
    <dbReference type="NCBI Taxonomy" id="68255"/>
    <lineage>
        <taxon>Bacteria</taxon>
        <taxon>Bacillati</taxon>
        <taxon>Actinomycetota</taxon>
        <taxon>Actinomycetes</taxon>
        <taxon>Kitasatosporales</taxon>
        <taxon>Streptomycetaceae</taxon>
        <taxon>Streptomyces</taxon>
    </lineage>
</organism>
<evidence type="ECO:0000313" key="4">
    <source>
        <dbReference type="Proteomes" id="UP000622166"/>
    </source>
</evidence>